<dbReference type="SUPFAM" id="SSF56436">
    <property type="entry name" value="C-type lectin-like"/>
    <property type="match status" value="3"/>
</dbReference>
<dbReference type="PROSITE" id="PS50041">
    <property type="entry name" value="C_TYPE_LECTIN_2"/>
    <property type="match status" value="1"/>
</dbReference>
<dbReference type="EMBL" id="BGPR01003474">
    <property type="protein sequence ID" value="GBM88560.1"/>
    <property type="molecule type" value="Genomic_DNA"/>
</dbReference>
<accession>A0A4Y2JER2</accession>
<gene>
    <name evidence="3" type="ORF">AVEN_185672_1</name>
</gene>
<evidence type="ECO:0000313" key="3">
    <source>
        <dbReference type="EMBL" id="GBM88560.1"/>
    </source>
</evidence>
<organism evidence="3 4">
    <name type="scientific">Araneus ventricosus</name>
    <name type="common">Orbweaver spider</name>
    <name type="synonym">Epeira ventricosa</name>
    <dbReference type="NCBI Taxonomy" id="182803"/>
    <lineage>
        <taxon>Eukaryota</taxon>
        <taxon>Metazoa</taxon>
        <taxon>Ecdysozoa</taxon>
        <taxon>Arthropoda</taxon>
        <taxon>Chelicerata</taxon>
        <taxon>Arachnida</taxon>
        <taxon>Araneae</taxon>
        <taxon>Araneomorphae</taxon>
        <taxon>Entelegynae</taxon>
        <taxon>Araneoidea</taxon>
        <taxon>Araneidae</taxon>
        <taxon>Araneus</taxon>
    </lineage>
</organism>
<reference evidence="3 4" key="1">
    <citation type="journal article" date="2019" name="Sci. Rep.">
        <title>Orb-weaving spider Araneus ventricosus genome elucidates the spidroin gene catalogue.</title>
        <authorList>
            <person name="Kono N."/>
            <person name="Nakamura H."/>
            <person name="Ohtoshi R."/>
            <person name="Moran D.A.P."/>
            <person name="Shinohara A."/>
            <person name="Yoshida Y."/>
            <person name="Fujiwara M."/>
            <person name="Mori M."/>
            <person name="Tomita M."/>
            <person name="Arakawa K."/>
        </authorList>
    </citation>
    <scope>NUCLEOTIDE SEQUENCE [LARGE SCALE GENOMIC DNA]</scope>
</reference>
<dbReference type="Proteomes" id="UP000499080">
    <property type="component" value="Unassembled WGS sequence"/>
</dbReference>
<proteinExistence type="predicted"/>
<protein>
    <recommendedName>
        <fullName evidence="5">Ig-like domain-containing protein</fullName>
    </recommendedName>
</protein>
<feature type="domain" description="Ig-like" evidence="2">
    <location>
        <begin position="793"/>
        <end position="879"/>
    </location>
</feature>
<dbReference type="InterPro" id="IPR016187">
    <property type="entry name" value="CTDL_fold"/>
</dbReference>
<dbReference type="CDD" id="cd00037">
    <property type="entry name" value="CLECT"/>
    <property type="match status" value="1"/>
</dbReference>
<keyword evidence="4" id="KW-1185">Reference proteome</keyword>
<name>A0A4Y2JER2_ARAVE</name>
<comment type="caution">
    <text evidence="3">The sequence shown here is derived from an EMBL/GenBank/DDBJ whole genome shotgun (WGS) entry which is preliminary data.</text>
</comment>
<dbReference type="OrthoDB" id="6434904at2759"/>
<sequence>MQIRVTSELNRQNVKSRNVTHRTILQPSTIQCMLSHPGVSLIWIGIRKRLGFYTVRAPVEYVFKIANNSEQVLKWENEEPVHDCAALNISSGHLVTQNCDTNLEYVCQNFGFPVYPVSKSLACPEDWLFFYQRQVGMLNCIQAFKSRPGRNAAATCWELRSQVADLRDFRELYDHMNELNISGYGLKGNGSNCEIKRFESVLGDHLKENLTCFDEIFICERNTSRISLRPKVSPDFSDSVEGATVQQSFLTCEVPFKSRDFSEIEDQLHYAWYKDEIPIAVDSPVLNLSSYPEPVKQISSHAIRQGTYSCVVTVEGIMDRFSSQCVNYFYIGLATYIVYMQTDLKSVLSADFSQDQSFYALMRLLNNSISNFIESIEWHIRKPNWDYQMSWKNEKNVTVQLLFYNYFDDESYRYFDERPLEMDLRRKLLPNLSFNSSIFLEVNRADTCSEQTVPSSSTSLNVTFLWRRTMQTKSAVSEPMCLNDWRLIARKCRPSAIWGATWGRVDVSQCTKYQFPPKDLELFCPAGFRNVDANLCYDIHSEQKTFEEAEEVCKNRSSVLEDFDPLLRIRRLLNPDPFDTWLPNRRDLRNKEREQWLQNNSSINKRNRTLLCATSYRNRTSSTWKCDSNERHPFVCVHHPFSLLKSFIFSKPWYKYSHKRASYYFEYSEKNWHEANRSCHAFPAQSTLLQSIRNLEEYSLFKVLLQQLRQDARETSWWMNLFQDGDSLKWLSSPEESPTFVDWERHTDFYMDRSAGVLTTFFWTPFQPHWSLRDLSSKQLSVCEMQDFKESHPTAVYVEDRTSIQEDESGGAYKVDLKCVPSGWFVYDSIVWLKDGAAIYRQKGDIFSIASEQRLQLNLTAPFRMENVSEFQGYYYCSVDLDNSYKPIFSPKLLVKLPGLHTFILHVKSETPEKSNCSDLNSLQLPFIEEFNKFLDVLRGDGSRLFLKEVTCSDSVISTYHHFYILKDKGTEKELQSFLERSISSGNGALFESLKRLGINKDSIALKST</sequence>
<feature type="non-terminal residue" evidence="3">
    <location>
        <position position="1009"/>
    </location>
</feature>
<dbReference type="Gene3D" id="3.10.100.10">
    <property type="entry name" value="Mannose-Binding Protein A, subunit A"/>
    <property type="match status" value="2"/>
</dbReference>
<dbReference type="InterPro" id="IPR001304">
    <property type="entry name" value="C-type_lectin-like"/>
</dbReference>
<evidence type="ECO:0008006" key="5">
    <source>
        <dbReference type="Google" id="ProtNLM"/>
    </source>
</evidence>
<dbReference type="PROSITE" id="PS50835">
    <property type="entry name" value="IG_LIKE"/>
    <property type="match status" value="2"/>
</dbReference>
<dbReference type="PANTHER" id="PTHR45784:SF3">
    <property type="entry name" value="C-TYPE LECTIN DOMAIN FAMILY 4 MEMBER K-LIKE-RELATED"/>
    <property type="match status" value="1"/>
</dbReference>
<feature type="domain" description="Ig-like" evidence="2">
    <location>
        <begin position="230"/>
        <end position="313"/>
    </location>
</feature>
<dbReference type="PANTHER" id="PTHR45784">
    <property type="entry name" value="C-TYPE LECTIN DOMAIN FAMILY 20 MEMBER A-RELATED"/>
    <property type="match status" value="1"/>
</dbReference>
<evidence type="ECO:0000259" key="1">
    <source>
        <dbReference type="PROSITE" id="PS50041"/>
    </source>
</evidence>
<feature type="domain" description="C-type lectin" evidence="1">
    <location>
        <begin position="658"/>
        <end position="784"/>
    </location>
</feature>
<dbReference type="InterPro" id="IPR016186">
    <property type="entry name" value="C-type_lectin-like/link_sf"/>
</dbReference>
<evidence type="ECO:0000313" key="4">
    <source>
        <dbReference type="Proteomes" id="UP000499080"/>
    </source>
</evidence>
<evidence type="ECO:0000259" key="2">
    <source>
        <dbReference type="PROSITE" id="PS50835"/>
    </source>
</evidence>
<dbReference type="InterPro" id="IPR007110">
    <property type="entry name" value="Ig-like_dom"/>
</dbReference>
<dbReference type="AlphaFoldDB" id="A0A4Y2JER2"/>